<dbReference type="GO" id="GO:0051056">
    <property type="term" value="P:regulation of small GTPase mediated signal transduction"/>
    <property type="evidence" value="ECO:0007669"/>
    <property type="project" value="InterPro"/>
</dbReference>
<dbReference type="PANTHER" id="PTHR10063:SF0">
    <property type="entry name" value="TUBERIN"/>
    <property type="match status" value="1"/>
</dbReference>
<evidence type="ECO:0000313" key="3">
    <source>
        <dbReference type="EMBL" id="CDK25880.1"/>
    </source>
</evidence>
<evidence type="ECO:0000256" key="1">
    <source>
        <dbReference type="ARBA" id="ARBA00022468"/>
    </source>
</evidence>
<dbReference type="Pfam" id="PF02145">
    <property type="entry name" value="Rap_GAP"/>
    <property type="match status" value="1"/>
</dbReference>
<dbReference type="Gene3D" id="3.40.50.11210">
    <property type="entry name" value="Rap/Ran-GAP"/>
    <property type="match status" value="1"/>
</dbReference>
<dbReference type="Pfam" id="PF11864">
    <property type="entry name" value="DUF3384"/>
    <property type="match status" value="1"/>
</dbReference>
<dbReference type="InterPro" id="IPR016024">
    <property type="entry name" value="ARM-type_fold"/>
</dbReference>
<dbReference type="RefSeq" id="XP_022457891.1">
    <property type="nucleotide sequence ID" value="XM_022604073.1"/>
</dbReference>
<protein>
    <recommendedName>
        <fullName evidence="2">Rap-GAP domain-containing protein</fullName>
    </recommendedName>
</protein>
<dbReference type="EMBL" id="HG793126">
    <property type="protein sequence ID" value="CDK25880.1"/>
    <property type="molecule type" value="Genomic_DNA"/>
</dbReference>
<dbReference type="FunFam" id="3.40.50.11210:FF:000001">
    <property type="entry name" value="Ral GTPase-activating protein subunit alpha-1 isoform 1"/>
    <property type="match status" value="1"/>
</dbReference>
<dbReference type="GO" id="GO:0005634">
    <property type="term" value="C:nucleus"/>
    <property type="evidence" value="ECO:0007669"/>
    <property type="project" value="InterPro"/>
</dbReference>
<dbReference type="InterPro" id="IPR000331">
    <property type="entry name" value="Rap/Ran_GAP_dom"/>
</dbReference>
<dbReference type="SUPFAM" id="SSF48371">
    <property type="entry name" value="ARM repeat"/>
    <property type="match status" value="1"/>
</dbReference>
<evidence type="ECO:0000313" key="4">
    <source>
        <dbReference type="Proteomes" id="UP000019384"/>
    </source>
</evidence>
<name>W6MUS4_9ASCO</name>
<dbReference type="PANTHER" id="PTHR10063">
    <property type="entry name" value="TUBERIN"/>
    <property type="match status" value="1"/>
</dbReference>
<dbReference type="InterPro" id="IPR024584">
    <property type="entry name" value="Tuberin_N"/>
</dbReference>
<reference evidence="3" key="2">
    <citation type="submission" date="2014-02" db="EMBL/GenBank/DDBJ databases">
        <title>Complete DNA sequence of /Kuraishia capsulata/ illustrates novel genomic features among budding yeasts (/Saccharomycotina/).</title>
        <authorList>
            <person name="Morales L."/>
            <person name="Noel B."/>
            <person name="Porcel B."/>
            <person name="Marcet-Houben M."/>
            <person name="Hullo M-F."/>
            <person name="Sacerdot C."/>
            <person name="Tekaia F."/>
            <person name="Leh-Louis V."/>
            <person name="Despons L."/>
            <person name="Khanna V."/>
            <person name="Aury J-M."/>
            <person name="Barbe V."/>
            <person name="Couloux A."/>
            <person name="Labadie K."/>
            <person name="Pelletier E."/>
            <person name="Souciet J-L."/>
            <person name="Boekhout T."/>
            <person name="Gabaldon T."/>
            <person name="Wincker P."/>
            <person name="Dujon B."/>
        </authorList>
    </citation>
    <scope>NUCLEOTIDE SEQUENCE</scope>
    <source>
        <strain evidence="3">CBS 1993</strain>
    </source>
</reference>
<dbReference type="Proteomes" id="UP000019384">
    <property type="component" value="Unassembled WGS sequence"/>
</dbReference>
<keyword evidence="1" id="KW-0343">GTPase activation</keyword>
<dbReference type="GO" id="GO:0033596">
    <property type="term" value="C:TSC1-TSC2 complex"/>
    <property type="evidence" value="ECO:0007669"/>
    <property type="project" value="TreeGrafter"/>
</dbReference>
<organism evidence="3 4">
    <name type="scientific">Kuraishia capsulata CBS 1993</name>
    <dbReference type="NCBI Taxonomy" id="1382522"/>
    <lineage>
        <taxon>Eukaryota</taxon>
        <taxon>Fungi</taxon>
        <taxon>Dikarya</taxon>
        <taxon>Ascomycota</taxon>
        <taxon>Saccharomycotina</taxon>
        <taxon>Pichiomycetes</taxon>
        <taxon>Pichiales</taxon>
        <taxon>Pichiaceae</taxon>
        <taxon>Kuraishia</taxon>
    </lineage>
</organism>
<reference evidence="3" key="1">
    <citation type="submission" date="2013-12" db="EMBL/GenBank/DDBJ databases">
        <authorList>
            <person name="Genoscope - CEA"/>
        </authorList>
    </citation>
    <scope>NUCLEOTIDE SEQUENCE</scope>
    <source>
        <strain evidence="3">CBS 1993</strain>
    </source>
</reference>
<keyword evidence="4" id="KW-1185">Reference proteome</keyword>
<dbReference type="InterPro" id="IPR018515">
    <property type="entry name" value="Tuberin-type_domain"/>
</dbReference>
<dbReference type="GO" id="GO:0005096">
    <property type="term" value="F:GTPase activator activity"/>
    <property type="evidence" value="ECO:0007669"/>
    <property type="project" value="UniProtKB-KW"/>
</dbReference>
<evidence type="ECO:0000259" key="2">
    <source>
        <dbReference type="PROSITE" id="PS50085"/>
    </source>
</evidence>
<dbReference type="InterPro" id="IPR027107">
    <property type="entry name" value="Tuberin/Ral-act_asu"/>
</dbReference>
<proteinExistence type="predicted"/>
<accession>W6MUS4</accession>
<dbReference type="OrthoDB" id="19311at2759"/>
<dbReference type="GeneID" id="34519279"/>
<dbReference type="GO" id="GO:0032007">
    <property type="term" value="P:negative regulation of TOR signaling"/>
    <property type="evidence" value="ECO:0007669"/>
    <property type="project" value="TreeGrafter"/>
</dbReference>
<dbReference type="InterPro" id="IPR035974">
    <property type="entry name" value="Rap/Ran-GAP_sf"/>
</dbReference>
<dbReference type="SUPFAM" id="SSF111347">
    <property type="entry name" value="Rap/Ran-GAP"/>
    <property type="match status" value="1"/>
</dbReference>
<dbReference type="Pfam" id="PF03542">
    <property type="entry name" value="Tuberin"/>
    <property type="match status" value="1"/>
</dbReference>
<gene>
    <name evidence="3" type="ORF">KUCA_T00001851001</name>
</gene>
<feature type="domain" description="Rap-GAP" evidence="2">
    <location>
        <begin position="1102"/>
        <end position="1324"/>
    </location>
</feature>
<dbReference type="PROSITE" id="PS50085">
    <property type="entry name" value="RAPGAP"/>
    <property type="match status" value="1"/>
</dbReference>
<dbReference type="HOGENOM" id="CLU_003828_0_0_1"/>
<dbReference type="STRING" id="1382522.W6MUS4"/>
<sequence>MAPPSSDTPNAQKESSDQSVGFGIFKSLTRSLRSGRSNRTLPVSVNPTIVGGDATQSKLLESLKNPKLSDSNKVSHIRDLDQNLKTFTISSVPEIWYQLKSFLNDGSSEVRRQALHLLNTCVSLSDHAVPTKLSYYDDIINTCKVDMTKMELDDDLGLFLDVLVHLTREGQDVYELWVYSKRPLGKLLVEMLTIIQQKLQDSKPQPQELNGTITKLVDFLASILEFNYNILEEEEVLRVLPLVLKIANSTIERTTLASALGFVDALVLYGTLPMESLYDVMEILSGACTVSKSSGLEFDKIAWNILGDLSKTTNPSLVVYQLCQVLETASGIGILTGAIRILAKMTEMDVVQAMFTFAPKMMDSLTIALSRNPKLNDEIMNFLKLLFESEKYRLMVSLDFMLDDRSKIWKLLKEVQKHEGNREIVDPLLKSLQKLFLEKETEGLSLQPLVEFFNQQSKLNPQNAKFVLETYRKDLSCLTINTQWYENCDFLLSRYTQRVFGADIRRQCLETVVEGLTASLSLGPDLEQQRVIDLFMSHWDVIFDDGDTIMEMGKIVLVDLWVALDEDIFNEAIKAVFERLPTSQYSVELAKLLIETMLHLSISATTRSKMKMFICGFLRTLDHALTTSHWQLYLTVSRLMVRLRINERALYFTNPQDLEGLSDTMGRLVLNRPLETAVDWSYPEELSYIPEKYLDNPESVVETLNFSEEIRSWFHIVNSVFSKFYDWEVYSFTWCHFCPQLANIDLFLECKEEIAELMKTSCDNLQLKFPAELKLPPHIQRSNVQVAVVRTFSALIGYRSYFSRHEEDMIIGSMISGLNSWEKTGIPCINFLTIACYEFPLSVKKYLAMILTNLQIRISSSFASPHILEFLNSLSQTPDLILDFTLDEFKRVFAIAFKYIQYSHDSNSKVRKRASVDFGSFSEATDHVPSTSTTEMTTELSQYLSSLSYGVICKWFLKLGLDQRRSLAGFIVRNLILSSPSTALDDQTLAYIDLISKSTFSEFDFKASKIERVESPDVDTKRWIHGLGILTIKTNRYTGASWISMRRPTGSVQFKVDLVRDRESHTVFSPNFLLLQLVVPMTSKLATKPVPLVSDVATLRSIGNFDRIPVVDFYKVGVIYAGLGQRDETQMLANRSGSKRYHSFLNGLGDVVRLKGYTFPSGGLDTENDDDGEFALAYSAPAVQMIYHTTTMMPNDDQDPFFNRKKRHVGNDFVCVYYNDSGAPLSELGLLKTQFNFINIVVEPCGQDHYRVKLYRRHGLPPLFAVSHFKIVSAEKLPTLVTHFAILASEFAHVWNARGEYVSNWSHRVRQIRNIMLKNSVPEPDLAPEGVLDSLEFDSITG</sequence>